<accession>A0AAE8XZK1</accession>
<evidence type="ECO:0000313" key="1">
    <source>
        <dbReference type="EMBL" id="UBF23401.1"/>
    </source>
</evidence>
<gene>
    <name evidence="1" type="ORF">HATV-3_gp51</name>
</gene>
<proteinExistence type="predicted"/>
<organism evidence="1 2">
    <name type="scientific">Haloarcula tailed virus 3</name>
    <dbReference type="NCBI Taxonomy" id="2877990"/>
    <lineage>
        <taxon>Viruses</taxon>
        <taxon>Duplodnaviria</taxon>
        <taxon>Heunggongvirae</taxon>
        <taxon>Uroviricota</taxon>
        <taxon>Caudoviricetes</taxon>
        <taxon>Kirjokansivirales</taxon>
        <taxon>Pyrstoviridae</taxon>
        <taxon>Hatrivirus</taxon>
        <taxon>Hatrivirus caudatum</taxon>
        <taxon>Hatrivirus HATV3</taxon>
    </lineage>
</organism>
<evidence type="ECO:0000313" key="2">
    <source>
        <dbReference type="Proteomes" id="UP000827845"/>
    </source>
</evidence>
<name>A0AAE8XZK1_9CAUD</name>
<sequence length="54" mass="6063">MAHTELGVMALHCNHENCDGATSLQDTTERDENVLVEKYECEFGHVFHETVSLA</sequence>
<reference evidence="1" key="1">
    <citation type="submission" date="2021-05" db="EMBL/GenBank/DDBJ databases">
        <title>Diversity, taxonomy and evolution of archaeal viruses of the class Caudoviricetes.</title>
        <authorList>
            <person name="Liu Y."/>
            <person name="Demina T.A."/>
            <person name="Roux S."/>
            <person name="Aiewsakun P."/>
            <person name="Kazlauskas D."/>
            <person name="Simmonds P."/>
            <person name="Prangishvili D."/>
            <person name="Oksanen H.M."/>
            <person name="Krupovic M."/>
        </authorList>
    </citation>
    <scope>NUCLEOTIDE SEQUENCE</scope>
    <source>
        <strain evidence="1">HATV-3/30</strain>
    </source>
</reference>
<protein>
    <submittedName>
        <fullName evidence="1">Uncharacterized protein</fullName>
    </submittedName>
</protein>
<keyword evidence="2" id="KW-1185">Reference proteome</keyword>
<dbReference type="EMBL" id="MZ334527">
    <property type="protein sequence ID" value="UBF23401.1"/>
    <property type="molecule type" value="Genomic_DNA"/>
</dbReference>
<dbReference type="Proteomes" id="UP000827845">
    <property type="component" value="Segment"/>
</dbReference>